<keyword evidence="2" id="KW-0238">DNA-binding</keyword>
<dbReference type="InterPro" id="IPR008920">
    <property type="entry name" value="TF_FadR/GntR_C"/>
</dbReference>
<dbReference type="InterPro" id="IPR011711">
    <property type="entry name" value="GntR_C"/>
</dbReference>
<dbReference type="AlphaFoldDB" id="A0A917IFI1"/>
<dbReference type="PROSITE" id="PS50949">
    <property type="entry name" value="HTH_GNTR"/>
    <property type="match status" value="1"/>
</dbReference>
<dbReference type="EMBL" id="BMJY01000014">
    <property type="protein sequence ID" value="GGH48379.1"/>
    <property type="molecule type" value="Genomic_DNA"/>
</dbReference>
<keyword evidence="1" id="KW-0805">Transcription regulation</keyword>
<dbReference type="GO" id="GO:0003700">
    <property type="term" value="F:DNA-binding transcription factor activity"/>
    <property type="evidence" value="ECO:0007669"/>
    <property type="project" value="InterPro"/>
</dbReference>
<dbReference type="InterPro" id="IPR000524">
    <property type="entry name" value="Tscrpt_reg_HTH_GntR"/>
</dbReference>
<dbReference type="SUPFAM" id="SSF46785">
    <property type="entry name" value="Winged helix' DNA-binding domain"/>
    <property type="match status" value="1"/>
</dbReference>
<keyword evidence="6" id="KW-1185">Reference proteome</keyword>
<dbReference type="CDD" id="cd07377">
    <property type="entry name" value="WHTH_GntR"/>
    <property type="match status" value="1"/>
</dbReference>
<dbReference type="SMART" id="SM00895">
    <property type="entry name" value="FCD"/>
    <property type="match status" value="1"/>
</dbReference>
<feature type="domain" description="HTH gntR-type" evidence="4">
    <location>
        <begin position="26"/>
        <end position="93"/>
    </location>
</feature>
<evidence type="ECO:0000256" key="2">
    <source>
        <dbReference type="ARBA" id="ARBA00023125"/>
    </source>
</evidence>
<dbReference type="InterPro" id="IPR036390">
    <property type="entry name" value="WH_DNA-bd_sf"/>
</dbReference>
<evidence type="ECO:0000259" key="4">
    <source>
        <dbReference type="PROSITE" id="PS50949"/>
    </source>
</evidence>
<evidence type="ECO:0000256" key="1">
    <source>
        <dbReference type="ARBA" id="ARBA00023015"/>
    </source>
</evidence>
<organism evidence="5 6">
    <name type="scientific">Microbacterium album</name>
    <dbReference type="NCBI Taxonomy" id="2053191"/>
    <lineage>
        <taxon>Bacteria</taxon>
        <taxon>Bacillati</taxon>
        <taxon>Actinomycetota</taxon>
        <taxon>Actinomycetes</taxon>
        <taxon>Micrococcales</taxon>
        <taxon>Microbacteriaceae</taxon>
        <taxon>Microbacterium</taxon>
    </lineage>
</organism>
<dbReference type="PANTHER" id="PTHR43537:SF24">
    <property type="entry name" value="GLUCONATE OPERON TRANSCRIPTIONAL REPRESSOR"/>
    <property type="match status" value="1"/>
</dbReference>
<accession>A0A917IFI1</accession>
<dbReference type="InterPro" id="IPR036388">
    <property type="entry name" value="WH-like_DNA-bd_sf"/>
</dbReference>
<evidence type="ECO:0000313" key="5">
    <source>
        <dbReference type="EMBL" id="GGH48379.1"/>
    </source>
</evidence>
<keyword evidence="3" id="KW-0804">Transcription</keyword>
<dbReference type="Gene3D" id="1.20.120.530">
    <property type="entry name" value="GntR ligand-binding domain-like"/>
    <property type="match status" value="1"/>
</dbReference>
<reference evidence="5" key="1">
    <citation type="journal article" date="2014" name="Int. J. Syst. Evol. Microbiol.">
        <title>Complete genome sequence of Corynebacterium casei LMG S-19264T (=DSM 44701T), isolated from a smear-ripened cheese.</title>
        <authorList>
            <consortium name="US DOE Joint Genome Institute (JGI-PGF)"/>
            <person name="Walter F."/>
            <person name="Albersmeier A."/>
            <person name="Kalinowski J."/>
            <person name="Ruckert C."/>
        </authorList>
    </citation>
    <scope>NUCLEOTIDE SEQUENCE</scope>
    <source>
        <strain evidence="5">CGMCC 1.15794</strain>
    </source>
</reference>
<gene>
    <name evidence="5" type="ORF">GCM10010921_25790</name>
</gene>
<sequence length="243" mass="27015">MTPPEADTPARAAEFTRLLRLDQRREAAVTQIAVWVADGIVSSRLAPGQDLNSVDLAARFNTSRTPVREALMLLESEGLVDVQARKRPRVASFTADQVREVYFLRAHLLALVGELAAQRITPEQASALQDLLAIMREHVAAHDTDAYFWTHVDLQRTFIEIAGNATLAMVLDTLSLRMLVFRHMSLQDDDRLRASLQAQEAIVAAMSEKDSELTSLLLVRNTNSALEAILRVLEKRTTDKASS</sequence>
<dbReference type="SUPFAM" id="SSF48008">
    <property type="entry name" value="GntR ligand-binding domain-like"/>
    <property type="match status" value="1"/>
</dbReference>
<comment type="caution">
    <text evidence="5">The sequence shown here is derived from an EMBL/GenBank/DDBJ whole genome shotgun (WGS) entry which is preliminary data.</text>
</comment>
<protein>
    <submittedName>
        <fullName evidence="5">Transcriptional regulator</fullName>
    </submittedName>
</protein>
<name>A0A917IFI1_9MICO</name>
<dbReference type="SMART" id="SM00345">
    <property type="entry name" value="HTH_GNTR"/>
    <property type="match status" value="1"/>
</dbReference>
<proteinExistence type="predicted"/>
<evidence type="ECO:0000256" key="3">
    <source>
        <dbReference type="ARBA" id="ARBA00023163"/>
    </source>
</evidence>
<dbReference type="GO" id="GO:0003677">
    <property type="term" value="F:DNA binding"/>
    <property type="evidence" value="ECO:0007669"/>
    <property type="project" value="UniProtKB-KW"/>
</dbReference>
<evidence type="ECO:0000313" key="6">
    <source>
        <dbReference type="Proteomes" id="UP000657592"/>
    </source>
</evidence>
<dbReference type="Gene3D" id="1.10.10.10">
    <property type="entry name" value="Winged helix-like DNA-binding domain superfamily/Winged helix DNA-binding domain"/>
    <property type="match status" value="1"/>
</dbReference>
<dbReference type="PANTHER" id="PTHR43537">
    <property type="entry name" value="TRANSCRIPTIONAL REGULATOR, GNTR FAMILY"/>
    <property type="match status" value="1"/>
</dbReference>
<dbReference type="Pfam" id="PF00392">
    <property type="entry name" value="GntR"/>
    <property type="match status" value="1"/>
</dbReference>
<reference evidence="5" key="2">
    <citation type="submission" date="2020-09" db="EMBL/GenBank/DDBJ databases">
        <authorList>
            <person name="Sun Q."/>
            <person name="Zhou Y."/>
        </authorList>
    </citation>
    <scope>NUCLEOTIDE SEQUENCE</scope>
    <source>
        <strain evidence="5">CGMCC 1.15794</strain>
    </source>
</reference>
<dbReference type="RefSeq" id="WP_188756717.1">
    <property type="nucleotide sequence ID" value="NZ_BMJY01000014.1"/>
</dbReference>
<dbReference type="Pfam" id="PF07729">
    <property type="entry name" value="FCD"/>
    <property type="match status" value="1"/>
</dbReference>
<dbReference type="Proteomes" id="UP000657592">
    <property type="component" value="Unassembled WGS sequence"/>
</dbReference>